<dbReference type="Proteomes" id="UP000244948">
    <property type="component" value="Unassembled WGS sequence"/>
</dbReference>
<dbReference type="EC" id="2.7.1.170" evidence="1"/>
<dbReference type="HAMAP" id="MF_01270">
    <property type="entry name" value="AnhMurNAc_kinase"/>
    <property type="match status" value="1"/>
</dbReference>
<proteinExistence type="inferred from homology"/>
<dbReference type="CDD" id="cd24050">
    <property type="entry name" value="ASKHA_NBD_ANMK"/>
    <property type="match status" value="1"/>
</dbReference>
<dbReference type="GO" id="GO:0016301">
    <property type="term" value="F:kinase activity"/>
    <property type="evidence" value="ECO:0007669"/>
    <property type="project" value="UniProtKB-KW"/>
</dbReference>
<keyword evidence="1" id="KW-0808">Transferase</keyword>
<dbReference type="EMBL" id="QEWR01000002">
    <property type="protein sequence ID" value="PWD85016.1"/>
    <property type="molecule type" value="Genomic_DNA"/>
</dbReference>
<dbReference type="UniPathway" id="UPA00343"/>
<dbReference type="GO" id="GO:0009254">
    <property type="term" value="P:peptidoglycan turnover"/>
    <property type="evidence" value="ECO:0007669"/>
    <property type="project" value="UniProtKB-UniRule"/>
</dbReference>
<accession>A0A2U2APF7</accession>
<comment type="catalytic activity">
    <reaction evidence="1">
        <text>1,6-anhydro-N-acetyl-beta-muramate + ATP + H2O = N-acetyl-D-muramate 6-phosphate + ADP + H(+)</text>
        <dbReference type="Rhea" id="RHEA:24952"/>
        <dbReference type="ChEBI" id="CHEBI:15377"/>
        <dbReference type="ChEBI" id="CHEBI:15378"/>
        <dbReference type="ChEBI" id="CHEBI:30616"/>
        <dbReference type="ChEBI" id="CHEBI:58690"/>
        <dbReference type="ChEBI" id="CHEBI:58722"/>
        <dbReference type="ChEBI" id="CHEBI:456216"/>
        <dbReference type="EC" id="2.7.1.170"/>
    </reaction>
</comment>
<dbReference type="SUPFAM" id="SSF53067">
    <property type="entry name" value="Actin-like ATPase domain"/>
    <property type="match status" value="1"/>
</dbReference>
<dbReference type="RefSeq" id="WP_109236096.1">
    <property type="nucleotide sequence ID" value="NZ_BMXZ01000001.1"/>
</dbReference>
<evidence type="ECO:0000313" key="2">
    <source>
        <dbReference type="EMBL" id="PWD85016.1"/>
    </source>
</evidence>
<dbReference type="GO" id="GO:0005524">
    <property type="term" value="F:ATP binding"/>
    <property type="evidence" value="ECO:0007669"/>
    <property type="project" value="UniProtKB-UniRule"/>
</dbReference>
<dbReference type="AlphaFoldDB" id="A0A2U2APF7"/>
<keyword evidence="1" id="KW-0119">Carbohydrate metabolism</keyword>
<protein>
    <recommendedName>
        <fullName evidence="1">Anhydro-N-acetylmuramic acid kinase</fullName>
        <ecNumber evidence="1">2.7.1.170</ecNumber>
    </recommendedName>
    <alternativeName>
        <fullName evidence="1">AnhMurNAc kinase</fullName>
    </alternativeName>
</protein>
<evidence type="ECO:0000313" key="3">
    <source>
        <dbReference type="Proteomes" id="UP000244948"/>
    </source>
</evidence>
<dbReference type="Pfam" id="PF03702">
    <property type="entry name" value="AnmK"/>
    <property type="match status" value="1"/>
</dbReference>
<reference evidence="2 3" key="1">
    <citation type="journal article" date="2018" name="Genome Announc.">
        <title>Ignatzschineria cameli sp. nov., isolated from necrotic foot tissue of dromedaries (Camelus dromedarius) and associated maggots (Wohlfahrtia species) in Dubai.</title>
        <authorList>
            <person name="Tsang C.C."/>
            <person name="Tang J.Y."/>
            <person name="Fong J.Y."/>
            <person name="Kinne J."/>
            <person name="Lee H.H."/>
            <person name="Joseph M."/>
            <person name="Jose S."/>
            <person name="Schuster R.K."/>
            <person name="Tang Y."/>
            <person name="Sivakumar S."/>
            <person name="Chen J.H."/>
            <person name="Teng J.L."/>
            <person name="Lau S.K."/>
            <person name="Wernery U."/>
            <person name="Woo P.C."/>
        </authorList>
    </citation>
    <scope>NUCLEOTIDE SEQUENCE [LARGE SCALE GENOMIC DNA]</scope>
    <source>
        <strain evidence="2 3">KCTC 22643</strain>
    </source>
</reference>
<name>A0A2U2APF7_9GAMM</name>
<comment type="caution">
    <text evidence="2">The sequence shown here is derived from an EMBL/GenBank/DDBJ whole genome shotgun (WGS) entry which is preliminary data.</text>
</comment>
<dbReference type="GO" id="GO:0006040">
    <property type="term" value="P:amino sugar metabolic process"/>
    <property type="evidence" value="ECO:0007669"/>
    <property type="project" value="InterPro"/>
</dbReference>
<evidence type="ECO:0000256" key="1">
    <source>
        <dbReference type="HAMAP-Rule" id="MF_01270"/>
    </source>
</evidence>
<dbReference type="NCBIfam" id="NF007148">
    <property type="entry name" value="PRK09585.3-2"/>
    <property type="match status" value="1"/>
</dbReference>
<comment type="similarity">
    <text evidence="1">Belongs to the anhydro-N-acetylmuramic acid kinase family.</text>
</comment>
<sequence>MSDRAIRDTFAIGLMTGTSLDGVDAALVRIRETVVKGQGGEIVRGEEDLQCQLLHFISIPYSPQLRAEIEAQCHNEASTVAGICSLNMKLGEIYQKSVEVLLSEVEQERVRDPKRLMGFSGTVDFIASHGQTIYHLPPAVANKKGYTPSTLQIGDPSLLAYHFRCDVYFNFRMMDIAAGGDGAPLVPMTEYLLYRHPNYHRLLQNIGGIGNVTLLPKAASISEISAFDTGPGNMMINDAMRTLYQRDFDRDGEVARSGRLISELFKELQADPYLAQQPPKSTGREYFGAQYTLPLLERYRAYAPEDLIHTLTRFSAYSIAESYRRFIFPFYRIDQVIVAGGGAYNSALMEYLEAELAGVSLLTQEDLGFSSDAKEAMAFALLGYLTKERRAGNLPTATGASEAVVLGQICPNPFPEMD</sequence>
<comment type="function">
    <text evidence="1">Catalyzes the specific phosphorylation of 1,6-anhydro-N-acetylmuramic acid (anhMurNAc) with the simultaneous cleavage of the 1,6-anhydro ring, generating MurNAc-6-P. Is required for the utilization of anhMurNAc either imported from the medium or derived from its own cell wall murein, and thus plays a role in cell wall recycling.</text>
</comment>
<comment type="pathway">
    <text evidence="1">Amino-sugar metabolism; 1,6-anhydro-N-acetylmuramate degradation.</text>
</comment>
<dbReference type="Gene3D" id="3.30.420.40">
    <property type="match status" value="2"/>
</dbReference>
<dbReference type="InterPro" id="IPR005338">
    <property type="entry name" value="Anhydro_N_Ac-Mur_kinase"/>
</dbReference>
<keyword evidence="1" id="KW-0547">Nucleotide-binding</keyword>
<keyword evidence="3" id="KW-1185">Reference proteome</keyword>
<dbReference type="UniPathway" id="UPA00544"/>
<comment type="pathway">
    <text evidence="1">Cell wall biogenesis; peptidoglycan recycling.</text>
</comment>
<keyword evidence="1" id="KW-0067">ATP-binding</keyword>
<dbReference type="GO" id="GO:0016773">
    <property type="term" value="F:phosphotransferase activity, alcohol group as acceptor"/>
    <property type="evidence" value="ECO:0007669"/>
    <property type="project" value="UniProtKB-UniRule"/>
</dbReference>
<keyword evidence="1 2" id="KW-0418">Kinase</keyword>
<dbReference type="NCBIfam" id="NF007142">
    <property type="entry name" value="PRK09585.2-1"/>
    <property type="match status" value="1"/>
</dbReference>
<dbReference type="PANTHER" id="PTHR30605:SF0">
    <property type="entry name" value="ANHYDRO-N-ACETYLMURAMIC ACID KINASE"/>
    <property type="match status" value="1"/>
</dbReference>
<organism evidence="2 3">
    <name type="scientific">Ignatzschineria indica</name>
    <dbReference type="NCBI Taxonomy" id="472583"/>
    <lineage>
        <taxon>Bacteria</taxon>
        <taxon>Pseudomonadati</taxon>
        <taxon>Pseudomonadota</taxon>
        <taxon>Gammaproteobacteria</taxon>
        <taxon>Cardiobacteriales</taxon>
        <taxon>Ignatzschineriaceae</taxon>
        <taxon>Ignatzschineria</taxon>
    </lineage>
</organism>
<dbReference type="PANTHER" id="PTHR30605">
    <property type="entry name" value="ANHYDRO-N-ACETYLMURAMIC ACID KINASE"/>
    <property type="match status" value="1"/>
</dbReference>
<dbReference type="InterPro" id="IPR043129">
    <property type="entry name" value="ATPase_NBD"/>
</dbReference>
<feature type="binding site" evidence="1">
    <location>
        <begin position="17"/>
        <end position="24"/>
    </location>
    <ligand>
        <name>ATP</name>
        <dbReference type="ChEBI" id="CHEBI:30616"/>
    </ligand>
</feature>
<dbReference type="GO" id="GO:0097175">
    <property type="term" value="P:1,6-anhydro-N-acetyl-beta-muramic acid catabolic process"/>
    <property type="evidence" value="ECO:0007669"/>
    <property type="project" value="UniProtKB-UniRule"/>
</dbReference>
<gene>
    <name evidence="1" type="primary">anmK</name>
    <name evidence="2" type="ORF">DC082_05715</name>
</gene>